<keyword evidence="2" id="KW-0808">Transferase</keyword>
<feature type="domain" description="Protein kinase" evidence="8">
    <location>
        <begin position="113"/>
        <end position="279"/>
    </location>
</feature>
<dbReference type="InterPro" id="IPR011009">
    <property type="entry name" value="Kinase-like_dom_sf"/>
</dbReference>
<dbReference type="InterPro" id="IPR000719">
    <property type="entry name" value="Prot_kinase_dom"/>
</dbReference>
<feature type="region of interest" description="Disordered" evidence="7">
    <location>
        <begin position="62"/>
        <end position="112"/>
    </location>
</feature>
<keyword evidence="5 6" id="KW-0067">ATP-binding</keyword>
<dbReference type="SUPFAM" id="SSF56112">
    <property type="entry name" value="Protein kinase-like (PK-like)"/>
    <property type="match status" value="1"/>
</dbReference>
<dbReference type="GO" id="GO:0004674">
    <property type="term" value="F:protein serine/threonine kinase activity"/>
    <property type="evidence" value="ECO:0007669"/>
    <property type="project" value="UniProtKB-KW"/>
</dbReference>
<dbReference type="Proteomes" id="UP001178507">
    <property type="component" value="Unassembled WGS sequence"/>
</dbReference>
<gene>
    <name evidence="9" type="ORF">EVOR1521_LOCUS1624</name>
</gene>
<dbReference type="PROSITE" id="PS00107">
    <property type="entry name" value="PROTEIN_KINASE_ATP"/>
    <property type="match status" value="1"/>
</dbReference>
<dbReference type="SMART" id="SM00220">
    <property type="entry name" value="S_TKc"/>
    <property type="match status" value="1"/>
</dbReference>
<keyword evidence="3 6" id="KW-0547">Nucleotide-binding</keyword>
<dbReference type="AlphaFoldDB" id="A0AA36HMU8"/>
<feature type="binding site" evidence="6">
    <location>
        <position position="142"/>
    </location>
    <ligand>
        <name>ATP</name>
        <dbReference type="ChEBI" id="CHEBI:30616"/>
    </ligand>
</feature>
<evidence type="ECO:0000256" key="7">
    <source>
        <dbReference type="SAM" id="MobiDB-lite"/>
    </source>
</evidence>
<protein>
    <recommendedName>
        <fullName evidence="8">Protein kinase domain-containing protein</fullName>
    </recommendedName>
</protein>
<evidence type="ECO:0000256" key="3">
    <source>
        <dbReference type="ARBA" id="ARBA00022741"/>
    </source>
</evidence>
<proteinExistence type="predicted"/>
<evidence type="ECO:0000256" key="4">
    <source>
        <dbReference type="ARBA" id="ARBA00022777"/>
    </source>
</evidence>
<dbReference type="Gene3D" id="3.30.200.20">
    <property type="entry name" value="Phosphorylase Kinase, domain 1"/>
    <property type="match status" value="1"/>
</dbReference>
<dbReference type="PANTHER" id="PTHR45646">
    <property type="entry name" value="SERINE/THREONINE-PROTEIN KINASE DOA-RELATED"/>
    <property type="match status" value="1"/>
</dbReference>
<evidence type="ECO:0000256" key="6">
    <source>
        <dbReference type="PROSITE-ProRule" id="PRU10141"/>
    </source>
</evidence>
<evidence type="ECO:0000313" key="10">
    <source>
        <dbReference type="Proteomes" id="UP001178507"/>
    </source>
</evidence>
<keyword evidence="1" id="KW-0723">Serine/threonine-protein kinase</keyword>
<sequence>MSWLRVLLPLAAAIRREVNERVDNVDAAFAQLEQELQVQAQLQAGHVLRDRFVLEEYMGSTPGYEPARDRDGEGLADMPPPPSGYTPPGARAHTPGPGIPAEQFPDSGKLHSYSHVSHLGKGSFGDTWKAYDRHLRKYVAIKIFYMRHSSVGRNAFFLTPAIVRKLGEKVAGNVKEAVEECVAVKHLVTSRTAASYPGSHNMCQCFQEHVSDAQPSEPIFLVLELCGKSLSQRLRERPNWAWRKQIITQILQGVDFLQANGKIHHDLKPDNVCVTDEDV</sequence>
<accession>A0AA36HMU8</accession>
<comment type="caution">
    <text evidence="9">The sequence shown here is derived from an EMBL/GenBank/DDBJ whole genome shotgun (WGS) entry which is preliminary data.</text>
</comment>
<evidence type="ECO:0000256" key="5">
    <source>
        <dbReference type="ARBA" id="ARBA00022840"/>
    </source>
</evidence>
<evidence type="ECO:0000259" key="8">
    <source>
        <dbReference type="PROSITE" id="PS50011"/>
    </source>
</evidence>
<dbReference type="Gene3D" id="1.10.510.10">
    <property type="entry name" value="Transferase(Phosphotransferase) domain 1"/>
    <property type="match status" value="1"/>
</dbReference>
<dbReference type="GO" id="GO:0005634">
    <property type="term" value="C:nucleus"/>
    <property type="evidence" value="ECO:0007669"/>
    <property type="project" value="TreeGrafter"/>
</dbReference>
<organism evidence="9 10">
    <name type="scientific">Effrenium voratum</name>
    <dbReference type="NCBI Taxonomy" id="2562239"/>
    <lineage>
        <taxon>Eukaryota</taxon>
        <taxon>Sar</taxon>
        <taxon>Alveolata</taxon>
        <taxon>Dinophyceae</taxon>
        <taxon>Suessiales</taxon>
        <taxon>Symbiodiniaceae</taxon>
        <taxon>Effrenium</taxon>
    </lineage>
</organism>
<evidence type="ECO:0000313" key="9">
    <source>
        <dbReference type="EMBL" id="CAJ1371274.1"/>
    </source>
</evidence>
<dbReference type="InterPro" id="IPR051175">
    <property type="entry name" value="CLK_kinases"/>
</dbReference>
<dbReference type="InterPro" id="IPR017441">
    <property type="entry name" value="Protein_kinase_ATP_BS"/>
</dbReference>
<reference evidence="9" key="1">
    <citation type="submission" date="2023-08" db="EMBL/GenBank/DDBJ databases">
        <authorList>
            <person name="Chen Y."/>
            <person name="Shah S."/>
            <person name="Dougan E. K."/>
            <person name="Thang M."/>
            <person name="Chan C."/>
        </authorList>
    </citation>
    <scope>NUCLEOTIDE SEQUENCE</scope>
</reference>
<keyword evidence="10" id="KW-1185">Reference proteome</keyword>
<feature type="non-terminal residue" evidence="9">
    <location>
        <position position="1"/>
    </location>
</feature>
<dbReference type="GO" id="GO:0005524">
    <property type="term" value="F:ATP binding"/>
    <property type="evidence" value="ECO:0007669"/>
    <property type="project" value="UniProtKB-UniRule"/>
</dbReference>
<evidence type="ECO:0000256" key="2">
    <source>
        <dbReference type="ARBA" id="ARBA00022679"/>
    </source>
</evidence>
<dbReference type="Pfam" id="PF00069">
    <property type="entry name" value="Pkinase"/>
    <property type="match status" value="1"/>
</dbReference>
<name>A0AA36HMU8_9DINO</name>
<dbReference type="EMBL" id="CAUJNA010000066">
    <property type="protein sequence ID" value="CAJ1371274.1"/>
    <property type="molecule type" value="Genomic_DNA"/>
</dbReference>
<dbReference type="PROSITE" id="PS50011">
    <property type="entry name" value="PROTEIN_KINASE_DOM"/>
    <property type="match status" value="1"/>
</dbReference>
<dbReference type="PANTHER" id="PTHR45646:SF11">
    <property type="entry name" value="SERINE_THREONINE-PROTEIN KINASE DOA"/>
    <property type="match status" value="1"/>
</dbReference>
<feature type="non-terminal residue" evidence="9">
    <location>
        <position position="279"/>
    </location>
</feature>
<keyword evidence="4" id="KW-0418">Kinase</keyword>
<evidence type="ECO:0000256" key="1">
    <source>
        <dbReference type="ARBA" id="ARBA00022527"/>
    </source>
</evidence>